<evidence type="ECO:0000313" key="5">
    <source>
        <dbReference type="EMBL" id="MDR7362041.1"/>
    </source>
</evidence>
<dbReference type="Gene3D" id="3.90.79.10">
    <property type="entry name" value="Nucleoside Triphosphate Pyrophosphohydrolase"/>
    <property type="match status" value="1"/>
</dbReference>
<dbReference type="SUPFAM" id="SSF53254">
    <property type="entry name" value="Phosphoglycerate mutase-like"/>
    <property type="match status" value="1"/>
</dbReference>
<sequence>MAPRGPVLAAGAVTLRRRRGTSEVLLVHRPKYDDWSFPKGKLELHESPRTAAVREVLEETGVRVRLGPPLGSQAYLVENGTGRLKHVHYWVGRALGDHDVSSYTPNEEVDEVRWVTVEDAPGLLTYDYDRQTLAEAAPYAKRSVPLVVLRHAQAAARSRHKGDDRRRGLTVAGGRQAERLVPMLQAYGVTMVVSSSSDRCWRTVAPYAAARDLGIEVTHGLCEEDASAATVVHEVARLLEERVPAVLCTHRPVLPMVLETLGLEPTPVDPGAAIVVHHRHGRIVAIERIEAPSGR</sequence>
<evidence type="ECO:0000256" key="3">
    <source>
        <dbReference type="RuleBase" id="RU003476"/>
    </source>
</evidence>
<dbReference type="PANTHER" id="PTHR21340">
    <property type="entry name" value="DIADENOSINE 5,5-P1,P4-TETRAPHOSPHATE PYROPHOSPHOHYDROLASE MUTT"/>
    <property type="match status" value="1"/>
</dbReference>
<keyword evidence="2 3" id="KW-0378">Hydrolase</keyword>
<dbReference type="EC" id="3.6.1.55" evidence="5"/>
<protein>
    <submittedName>
        <fullName evidence="5">8-oxo-dGTP diphosphatase</fullName>
        <ecNumber evidence="5">3.6.1.55</ecNumber>
    </submittedName>
</protein>
<organism evidence="5 6">
    <name type="scientific">Nocardioides marmoribigeumensis</name>
    <dbReference type="NCBI Taxonomy" id="433649"/>
    <lineage>
        <taxon>Bacteria</taxon>
        <taxon>Bacillati</taxon>
        <taxon>Actinomycetota</taxon>
        <taxon>Actinomycetes</taxon>
        <taxon>Propionibacteriales</taxon>
        <taxon>Nocardioidaceae</taxon>
        <taxon>Nocardioides</taxon>
    </lineage>
</organism>
<dbReference type="InterPro" id="IPR020084">
    <property type="entry name" value="NUDIX_hydrolase_CS"/>
</dbReference>
<gene>
    <name evidence="5" type="ORF">J2S63_001594</name>
</gene>
<dbReference type="CDD" id="cd03673">
    <property type="entry name" value="NUDIX_Ap6A_hydrolase"/>
    <property type="match status" value="1"/>
</dbReference>
<evidence type="ECO:0000256" key="1">
    <source>
        <dbReference type="ARBA" id="ARBA00005582"/>
    </source>
</evidence>
<dbReference type="InterPro" id="IPR013078">
    <property type="entry name" value="His_Pase_superF_clade-1"/>
</dbReference>
<dbReference type="PROSITE" id="PS00893">
    <property type="entry name" value="NUDIX_BOX"/>
    <property type="match status" value="1"/>
</dbReference>
<dbReference type="InterPro" id="IPR020476">
    <property type="entry name" value="Nudix_hydrolase"/>
</dbReference>
<evidence type="ECO:0000313" key="6">
    <source>
        <dbReference type="Proteomes" id="UP001183648"/>
    </source>
</evidence>
<dbReference type="EMBL" id="JAVDYG010000001">
    <property type="protein sequence ID" value="MDR7362041.1"/>
    <property type="molecule type" value="Genomic_DNA"/>
</dbReference>
<dbReference type="GO" id="GO:0035539">
    <property type="term" value="F:8-oxo-7,8-dihydrodeoxyguanosine triphosphate pyrophosphatase activity"/>
    <property type="evidence" value="ECO:0007669"/>
    <property type="project" value="UniProtKB-EC"/>
</dbReference>
<accession>A0ABU2BTU6</accession>
<reference evidence="5 6" key="1">
    <citation type="submission" date="2023-07" db="EMBL/GenBank/DDBJ databases">
        <title>Sequencing the genomes of 1000 actinobacteria strains.</title>
        <authorList>
            <person name="Klenk H.-P."/>
        </authorList>
    </citation>
    <scope>NUCLEOTIDE SEQUENCE [LARGE SCALE GENOMIC DNA]</scope>
    <source>
        <strain evidence="5 6">DSM 19426</strain>
    </source>
</reference>
<comment type="similarity">
    <text evidence="1 3">Belongs to the Nudix hydrolase family.</text>
</comment>
<dbReference type="Gene3D" id="3.40.50.1240">
    <property type="entry name" value="Phosphoglycerate mutase-like"/>
    <property type="match status" value="1"/>
</dbReference>
<dbReference type="InterPro" id="IPR051325">
    <property type="entry name" value="Nudix_hydrolase_domain"/>
</dbReference>
<dbReference type="Proteomes" id="UP001183648">
    <property type="component" value="Unassembled WGS sequence"/>
</dbReference>
<comment type="caution">
    <text evidence="5">The sequence shown here is derived from an EMBL/GenBank/DDBJ whole genome shotgun (WGS) entry which is preliminary data.</text>
</comment>
<dbReference type="InterPro" id="IPR029033">
    <property type="entry name" value="His_PPase_superfam"/>
</dbReference>
<dbReference type="SUPFAM" id="SSF55811">
    <property type="entry name" value="Nudix"/>
    <property type="match status" value="1"/>
</dbReference>
<dbReference type="PANTHER" id="PTHR21340:SF0">
    <property type="entry name" value="BIS(5'-NUCLEOSYL)-TETRAPHOSPHATASE [ASYMMETRICAL]"/>
    <property type="match status" value="1"/>
</dbReference>
<dbReference type="PROSITE" id="PS51462">
    <property type="entry name" value="NUDIX"/>
    <property type="match status" value="1"/>
</dbReference>
<evidence type="ECO:0000256" key="2">
    <source>
        <dbReference type="ARBA" id="ARBA00022801"/>
    </source>
</evidence>
<feature type="domain" description="Nudix hydrolase" evidence="4">
    <location>
        <begin position="5"/>
        <end position="138"/>
    </location>
</feature>
<name>A0ABU2BTU6_9ACTN</name>
<dbReference type="PRINTS" id="PR00502">
    <property type="entry name" value="NUDIXFAMILY"/>
</dbReference>
<dbReference type="Pfam" id="PF00300">
    <property type="entry name" value="His_Phos_1"/>
    <property type="match status" value="1"/>
</dbReference>
<dbReference type="SMART" id="SM00855">
    <property type="entry name" value="PGAM"/>
    <property type="match status" value="1"/>
</dbReference>
<dbReference type="RefSeq" id="WP_310300951.1">
    <property type="nucleotide sequence ID" value="NZ_BAAAPS010000008.1"/>
</dbReference>
<keyword evidence="6" id="KW-1185">Reference proteome</keyword>
<dbReference type="InterPro" id="IPR015797">
    <property type="entry name" value="NUDIX_hydrolase-like_dom_sf"/>
</dbReference>
<dbReference type="InterPro" id="IPR000086">
    <property type="entry name" value="NUDIX_hydrolase_dom"/>
</dbReference>
<evidence type="ECO:0000259" key="4">
    <source>
        <dbReference type="PROSITE" id="PS51462"/>
    </source>
</evidence>
<dbReference type="Pfam" id="PF00293">
    <property type="entry name" value="NUDIX"/>
    <property type="match status" value="1"/>
</dbReference>
<proteinExistence type="inferred from homology"/>